<protein>
    <submittedName>
        <fullName evidence="1">Uncharacterized protein</fullName>
    </submittedName>
</protein>
<dbReference type="InterPro" id="IPR027417">
    <property type="entry name" value="P-loop_NTPase"/>
</dbReference>
<accession>A0ABR1NMC7</accession>
<reference evidence="1 2" key="1">
    <citation type="submission" date="2024-02" db="EMBL/GenBank/DDBJ databases">
        <title>De novo assembly and annotation of 12 fungi associated with fruit tree decline syndrome in Ontario, Canada.</title>
        <authorList>
            <person name="Sulman M."/>
            <person name="Ellouze W."/>
            <person name="Ilyukhin E."/>
        </authorList>
    </citation>
    <scope>NUCLEOTIDE SEQUENCE [LARGE SCALE GENOMIC DNA]</scope>
    <source>
        <strain evidence="1 2">M169</strain>
    </source>
</reference>
<evidence type="ECO:0000313" key="2">
    <source>
        <dbReference type="Proteomes" id="UP001430848"/>
    </source>
</evidence>
<dbReference type="EMBL" id="JAKNSF020000207">
    <property type="protein sequence ID" value="KAK7706919.1"/>
    <property type="molecule type" value="Genomic_DNA"/>
</dbReference>
<proteinExistence type="predicted"/>
<comment type="caution">
    <text evidence="1">The sequence shown here is derived from an EMBL/GenBank/DDBJ whole genome shotgun (WGS) entry which is preliminary data.</text>
</comment>
<dbReference type="InterPro" id="IPR040632">
    <property type="entry name" value="Sulfotransfer_4"/>
</dbReference>
<dbReference type="Proteomes" id="UP001430848">
    <property type="component" value="Unassembled WGS sequence"/>
</dbReference>
<dbReference type="Gene3D" id="3.40.50.300">
    <property type="entry name" value="P-loop containing nucleotide triphosphate hydrolases"/>
    <property type="match status" value="1"/>
</dbReference>
<organism evidence="1 2">
    <name type="scientific">Diaporthe eres</name>
    <name type="common">Phomopsis oblonga</name>
    <dbReference type="NCBI Taxonomy" id="83184"/>
    <lineage>
        <taxon>Eukaryota</taxon>
        <taxon>Fungi</taxon>
        <taxon>Dikarya</taxon>
        <taxon>Ascomycota</taxon>
        <taxon>Pezizomycotina</taxon>
        <taxon>Sordariomycetes</taxon>
        <taxon>Sordariomycetidae</taxon>
        <taxon>Diaporthales</taxon>
        <taxon>Diaporthaceae</taxon>
        <taxon>Diaporthe</taxon>
        <taxon>Diaporthe eres species complex</taxon>
    </lineage>
</organism>
<dbReference type="Pfam" id="PF17784">
    <property type="entry name" value="Sulfotransfer_4"/>
    <property type="match status" value="1"/>
</dbReference>
<gene>
    <name evidence="1" type="ORF">SLS63_013834</name>
</gene>
<evidence type="ECO:0000313" key="1">
    <source>
        <dbReference type="EMBL" id="KAK7706919.1"/>
    </source>
</evidence>
<sequence>MPSRTNELRFKALAEALTQLGISNVYHMREVGKNKHQDLWIQALEDNLGGKGPAWGREDFEKILAGFEGVGDFPAAIFTEQLVYAYPEAAIILSTRAEDDWYASMMSTLVHYHTNMPSDSTSPMAPLATKYHSLCWGNDFATNGRDYFRRHNDKVRSLGKGRRFLEWDPRDGWAPLCGFLGTPVPDHPFPRADDWVQYKQIASAQPQPQH</sequence>
<dbReference type="PANTHER" id="PTHR36978:SF4">
    <property type="entry name" value="P-LOOP CONTAINING NUCLEOSIDE TRIPHOSPHATE HYDROLASE PROTEIN"/>
    <property type="match status" value="1"/>
</dbReference>
<name>A0ABR1NMC7_DIAER</name>
<dbReference type="PANTHER" id="PTHR36978">
    <property type="entry name" value="P-LOOP CONTAINING NUCLEOTIDE TRIPHOSPHATE HYDROLASE"/>
    <property type="match status" value="1"/>
</dbReference>
<dbReference type="SUPFAM" id="SSF52540">
    <property type="entry name" value="P-loop containing nucleoside triphosphate hydrolases"/>
    <property type="match status" value="1"/>
</dbReference>
<keyword evidence="2" id="KW-1185">Reference proteome</keyword>